<reference evidence="1" key="1">
    <citation type="submission" date="2016-07" db="EMBL/GenBank/DDBJ databases">
        <title>De novo transcriptome assembly of four accessions of the metal hyperaccumulator plant Noccaea caerulescens.</title>
        <authorList>
            <person name="Blande D."/>
            <person name="Halimaa P."/>
            <person name="Tervahauta A.I."/>
            <person name="Aarts M.G."/>
            <person name="Karenlampi S.O."/>
        </authorList>
    </citation>
    <scope>NUCLEOTIDE SEQUENCE</scope>
</reference>
<proteinExistence type="predicted"/>
<dbReference type="EMBL" id="GEVI01016952">
    <property type="protein sequence ID" value="JAU15368.1"/>
    <property type="molecule type" value="Transcribed_RNA"/>
</dbReference>
<dbReference type="AlphaFoldDB" id="A0A1J3DB99"/>
<organism evidence="1">
    <name type="scientific">Noccaea caerulescens</name>
    <name type="common">Alpine penny-cress</name>
    <name type="synonym">Thlaspi caerulescens</name>
    <dbReference type="NCBI Taxonomy" id="107243"/>
    <lineage>
        <taxon>Eukaryota</taxon>
        <taxon>Viridiplantae</taxon>
        <taxon>Streptophyta</taxon>
        <taxon>Embryophyta</taxon>
        <taxon>Tracheophyta</taxon>
        <taxon>Spermatophyta</taxon>
        <taxon>Magnoliopsida</taxon>
        <taxon>eudicotyledons</taxon>
        <taxon>Gunneridae</taxon>
        <taxon>Pentapetalae</taxon>
        <taxon>rosids</taxon>
        <taxon>malvids</taxon>
        <taxon>Brassicales</taxon>
        <taxon>Brassicaceae</taxon>
        <taxon>Coluteocarpeae</taxon>
        <taxon>Noccaea</taxon>
    </lineage>
</organism>
<protein>
    <submittedName>
        <fullName evidence="1">Uncharacterized protein</fullName>
    </submittedName>
</protein>
<evidence type="ECO:0000313" key="1">
    <source>
        <dbReference type="EMBL" id="JAU15368.1"/>
    </source>
</evidence>
<gene>
    <name evidence="1" type="ORF">GA_TR15839_c0_g1_i1_g.48795</name>
</gene>
<name>A0A1J3DB99_NOCCA</name>
<accession>A0A1J3DB99</accession>
<sequence>MAEKSNDVAISPKSDHCFSKSFSFRLPISGSMASLRLGAVSVINESWVAFNTSLKVRIGFRSKRFRRVAERWRIRAQHMSAKEHMSKHELSRYAKRSESLRYILKQYGVSIEKFEEDKTSSRLVDLNCEEKHDDVPSSAIYDSKLVTKGSCGFVF</sequence>